<comment type="cofactor">
    <cofactor evidence="1 6">
        <name>FAD</name>
        <dbReference type="ChEBI" id="CHEBI:57692"/>
    </cofactor>
</comment>
<dbReference type="EC" id="1.-.-.-" evidence="10"/>
<keyword evidence="11" id="KW-1185">Reference proteome</keyword>
<dbReference type="InterPro" id="IPR009075">
    <property type="entry name" value="AcylCo_DH/oxidase_C"/>
</dbReference>
<dbReference type="GO" id="GO:0016491">
    <property type="term" value="F:oxidoreductase activity"/>
    <property type="evidence" value="ECO:0007669"/>
    <property type="project" value="UniProtKB-KW"/>
</dbReference>
<keyword evidence="3 6" id="KW-0285">Flavoprotein</keyword>
<dbReference type="InterPro" id="IPR037069">
    <property type="entry name" value="AcylCoA_DH/ox_N_sf"/>
</dbReference>
<dbReference type="Gene3D" id="1.10.540.10">
    <property type="entry name" value="Acyl-CoA dehydrogenase/oxidase, N-terminal domain"/>
    <property type="match status" value="1"/>
</dbReference>
<reference evidence="10 11" key="1">
    <citation type="journal article" date="2019" name="Int. J. Syst. Evol. Microbiol.">
        <title>The Global Catalogue of Microorganisms (GCM) 10K type strain sequencing project: providing services to taxonomists for standard genome sequencing and annotation.</title>
        <authorList>
            <consortium name="The Broad Institute Genomics Platform"/>
            <consortium name="The Broad Institute Genome Sequencing Center for Infectious Disease"/>
            <person name="Wu L."/>
            <person name="Ma J."/>
        </authorList>
    </citation>
    <scope>NUCLEOTIDE SEQUENCE [LARGE SCALE GENOMIC DNA]</scope>
    <source>
        <strain evidence="10 11">CGMCC 1.12543</strain>
    </source>
</reference>
<dbReference type="Proteomes" id="UP001596099">
    <property type="component" value="Unassembled WGS sequence"/>
</dbReference>
<dbReference type="InterPro" id="IPR006091">
    <property type="entry name" value="Acyl-CoA_Oxase/DH_mid-dom"/>
</dbReference>
<evidence type="ECO:0000259" key="7">
    <source>
        <dbReference type="Pfam" id="PF00441"/>
    </source>
</evidence>
<evidence type="ECO:0000256" key="6">
    <source>
        <dbReference type="RuleBase" id="RU362125"/>
    </source>
</evidence>
<dbReference type="Gene3D" id="1.20.140.10">
    <property type="entry name" value="Butyryl-CoA Dehydrogenase, subunit A, domain 3"/>
    <property type="match status" value="1"/>
</dbReference>
<evidence type="ECO:0000256" key="5">
    <source>
        <dbReference type="ARBA" id="ARBA00023002"/>
    </source>
</evidence>
<dbReference type="PANTHER" id="PTHR43884">
    <property type="entry name" value="ACYL-COA DEHYDROGENASE"/>
    <property type="match status" value="1"/>
</dbReference>
<dbReference type="Pfam" id="PF02771">
    <property type="entry name" value="Acyl-CoA_dh_N"/>
    <property type="match status" value="1"/>
</dbReference>
<evidence type="ECO:0000259" key="8">
    <source>
        <dbReference type="Pfam" id="PF02770"/>
    </source>
</evidence>
<dbReference type="AlphaFoldDB" id="A0ABD5RTC0"/>
<keyword evidence="5 6" id="KW-0560">Oxidoreductase</keyword>
<feature type="domain" description="Acyl-CoA dehydrogenase/oxidase C-terminal" evidence="7">
    <location>
        <begin position="234"/>
        <end position="380"/>
    </location>
</feature>
<evidence type="ECO:0000256" key="4">
    <source>
        <dbReference type="ARBA" id="ARBA00022827"/>
    </source>
</evidence>
<evidence type="ECO:0000256" key="1">
    <source>
        <dbReference type="ARBA" id="ARBA00001974"/>
    </source>
</evidence>
<dbReference type="Pfam" id="PF02770">
    <property type="entry name" value="Acyl-CoA_dh_M"/>
    <property type="match status" value="1"/>
</dbReference>
<dbReference type="InterPro" id="IPR046373">
    <property type="entry name" value="Acyl-CoA_Oxase/DH_mid-dom_sf"/>
</dbReference>
<name>A0ABD5RTC0_9EURY</name>
<dbReference type="CDD" id="cd00567">
    <property type="entry name" value="ACAD"/>
    <property type="match status" value="1"/>
</dbReference>
<dbReference type="InterPro" id="IPR009100">
    <property type="entry name" value="AcylCoA_DH/oxidase_NM_dom_sf"/>
</dbReference>
<evidence type="ECO:0000313" key="10">
    <source>
        <dbReference type="EMBL" id="MFC5973489.1"/>
    </source>
</evidence>
<evidence type="ECO:0000259" key="9">
    <source>
        <dbReference type="Pfam" id="PF02771"/>
    </source>
</evidence>
<gene>
    <name evidence="10" type="ORF">ACFPYI_19340</name>
</gene>
<keyword evidence="4 6" id="KW-0274">FAD</keyword>
<organism evidence="10 11">
    <name type="scientific">Halomarina salina</name>
    <dbReference type="NCBI Taxonomy" id="1872699"/>
    <lineage>
        <taxon>Archaea</taxon>
        <taxon>Methanobacteriati</taxon>
        <taxon>Methanobacteriota</taxon>
        <taxon>Stenosarchaea group</taxon>
        <taxon>Halobacteria</taxon>
        <taxon>Halobacteriales</taxon>
        <taxon>Natronomonadaceae</taxon>
        <taxon>Halomarina</taxon>
    </lineage>
</organism>
<dbReference type="Gene3D" id="2.40.110.10">
    <property type="entry name" value="Butyryl-CoA Dehydrogenase, subunit A, domain 2"/>
    <property type="match status" value="1"/>
</dbReference>
<accession>A0ABD5RTC0</accession>
<dbReference type="SUPFAM" id="SSF47203">
    <property type="entry name" value="Acyl-CoA dehydrogenase C-terminal domain-like"/>
    <property type="match status" value="1"/>
</dbReference>
<evidence type="ECO:0000256" key="2">
    <source>
        <dbReference type="ARBA" id="ARBA00009347"/>
    </source>
</evidence>
<sequence>MGTAETAMHDMIRETVRDVAGEFDREYWREHVDEKEFPEEYWQALADDGWLGVAIPEEYGGEGLGMEEMAIVIEELARGGGQGGIIFILTPVFGGIGITRHGTEAQKEEYLPKIASGEMRFCMGLTEPRAGTNTLNIDTSAEREGSEFVVDGEKTFISSVETADEMLLVARTSEFDPENPTHGVSLFLVPDPADQDGVSYSTLDTAVPWFEDQYQIHFDGLRVPEERILGGEDEGLRLLFDTLNTERIAGAASALGGGLRAVDLAVDYANDREVFGQPIGAHQAIQHPLADSYAKLLSSRELLYKAARKWDAGEDCGMETNAAKLLTSEFATEAADRAVQTHGGNGFTREYEVYDIWQNARVTQTVPVSNEMAKNYIAEHHLGLPRSY</sequence>
<comment type="caution">
    <text evidence="10">The sequence shown here is derived from an EMBL/GenBank/DDBJ whole genome shotgun (WGS) entry which is preliminary data.</text>
</comment>
<dbReference type="Pfam" id="PF00441">
    <property type="entry name" value="Acyl-CoA_dh_1"/>
    <property type="match status" value="1"/>
</dbReference>
<evidence type="ECO:0000256" key="3">
    <source>
        <dbReference type="ARBA" id="ARBA00022630"/>
    </source>
</evidence>
<dbReference type="InterPro" id="IPR013786">
    <property type="entry name" value="AcylCoA_DH/ox_N"/>
</dbReference>
<dbReference type="PIRSF" id="PIRSF016578">
    <property type="entry name" value="HsaA"/>
    <property type="match status" value="1"/>
</dbReference>
<feature type="domain" description="Acyl-CoA oxidase/dehydrogenase middle" evidence="8">
    <location>
        <begin position="122"/>
        <end position="208"/>
    </location>
</feature>
<dbReference type="SUPFAM" id="SSF56645">
    <property type="entry name" value="Acyl-CoA dehydrogenase NM domain-like"/>
    <property type="match status" value="1"/>
</dbReference>
<evidence type="ECO:0000313" key="11">
    <source>
        <dbReference type="Proteomes" id="UP001596099"/>
    </source>
</evidence>
<comment type="similarity">
    <text evidence="2 6">Belongs to the acyl-CoA dehydrogenase family.</text>
</comment>
<dbReference type="InterPro" id="IPR036250">
    <property type="entry name" value="AcylCo_DH-like_C"/>
</dbReference>
<dbReference type="EMBL" id="JBHSQH010000002">
    <property type="protein sequence ID" value="MFC5973489.1"/>
    <property type="molecule type" value="Genomic_DNA"/>
</dbReference>
<protein>
    <submittedName>
        <fullName evidence="10">Acyl-CoA dehydrogenase family protein</fullName>
        <ecNumber evidence="10">1.-.-.-</ecNumber>
    </submittedName>
</protein>
<feature type="domain" description="Acyl-CoA dehydrogenase/oxidase N-terminal" evidence="9">
    <location>
        <begin position="7"/>
        <end position="118"/>
    </location>
</feature>
<proteinExistence type="inferred from homology"/>
<dbReference type="PANTHER" id="PTHR43884:SF20">
    <property type="entry name" value="ACYL-COA DEHYDROGENASE FADE28"/>
    <property type="match status" value="1"/>
</dbReference>
<dbReference type="RefSeq" id="WP_247420320.1">
    <property type="nucleotide sequence ID" value="NZ_JALLGW010000003.1"/>
</dbReference>